<dbReference type="AlphaFoldDB" id="A0A1C6UHH1"/>
<organism evidence="2 3">
    <name type="scientific">Micromonospora citrea</name>
    <dbReference type="NCBI Taxonomy" id="47855"/>
    <lineage>
        <taxon>Bacteria</taxon>
        <taxon>Bacillati</taxon>
        <taxon>Actinomycetota</taxon>
        <taxon>Actinomycetes</taxon>
        <taxon>Micromonosporales</taxon>
        <taxon>Micromonosporaceae</taxon>
        <taxon>Micromonospora</taxon>
    </lineage>
</organism>
<accession>A0A1C6UHH1</accession>
<name>A0A1C6UHH1_9ACTN</name>
<dbReference type="RefSeq" id="WP_091097258.1">
    <property type="nucleotide sequence ID" value="NZ_FMHZ01000002.1"/>
</dbReference>
<feature type="region of interest" description="Disordered" evidence="1">
    <location>
        <begin position="68"/>
        <end position="101"/>
    </location>
</feature>
<evidence type="ECO:0000313" key="2">
    <source>
        <dbReference type="EMBL" id="SCL53520.1"/>
    </source>
</evidence>
<reference evidence="3" key="1">
    <citation type="submission" date="2016-06" db="EMBL/GenBank/DDBJ databases">
        <authorList>
            <person name="Varghese N."/>
            <person name="Submissions Spin"/>
        </authorList>
    </citation>
    <scope>NUCLEOTIDE SEQUENCE [LARGE SCALE GENOMIC DNA]</scope>
    <source>
        <strain evidence="3">DSM 43903</strain>
    </source>
</reference>
<dbReference type="EMBL" id="FMHZ01000002">
    <property type="protein sequence ID" value="SCL53520.1"/>
    <property type="molecule type" value="Genomic_DNA"/>
</dbReference>
<evidence type="ECO:0000256" key="1">
    <source>
        <dbReference type="SAM" id="MobiDB-lite"/>
    </source>
</evidence>
<dbReference type="NCBIfam" id="TIGR03544">
    <property type="entry name" value="DivI1A_domain"/>
    <property type="match status" value="1"/>
</dbReference>
<proteinExistence type="predicted"/>
<sequence>MAVYRSRHALPDPLTPDRVLGVTLPRTPFCRRGYRVDEVDALLHRLAHELRDRTRQLDLTRAENHRIKEALRTWQTRHAEERSRDSSPVDETSTPGRSRAR</sequence>
<dbReference type="Gene3D" id="6.10.250.660">
    <property type="match status" value="1"/>
</dbReference>
<gene>
    <name evidence="2" type="ORF">GA0070606_2135</name>
</gene>
<keyword evidence="3" id="KW-1185">Reference proteome</keyword>
<evidence type="ECO:0000313" key="3">
    <source>
        <dbReference type="Proteomes" id="UP000199001"/>
    </source>
</evidence>
<dbReference type="InterPro" id="IPR019933">
    <property type="entry name" value="DivIVA_domain"/>
</dbReference>
<feature type="compositionally biased region" description="Polar residues" evidence="1">
    <location>
        <begin position="89"/>
        <end position="101"/>
    </location>
</feature>
<dbReference type="STRING" id="47855.GA0070606_2135"/>
<dbReference type="Proteomes" id="UP000199001">
    <property type="component" value="Unassembled WGS sequence"/>
</dbReference>
<protein>
    <submittedName>
        <fullName evidence="2">DivIVA domain-containing protein</fullName>
    </submittedName>
</protein>
<dbReference type="OrthoDB" id="3402572at2"/>
<feature type="compositionally biased region" description="Basic and acidic residues" evidence="1">
    <location>
        <begin position="68"/>
        <end position="87"/>
    </location>
</feature>